<evidence type="ECO:0000313" key="1">
    <source>
        <dbReference type="EMBL" id="AKN36390.1"/>
    </source>
</evidence>
<dbReference type="AlphaFoldDB" id="A0A0H3ZKD0"/>
<sequence>MRLLGVQTTNTLDRVFNMKVDVAEIIIFIAKSQILSSKQKQNLATQVANYLALNGIH</sequence>
<name>A0A0H3ZKD0_9VIBR</name>
<evidence type="ECO:0000313" key="2">
    <source>
        <dbReference type="EMBL" id="AKN36745.1"/>
    </source>
</evidence>
<protein>
    <submittedName>
        <fullName evidence="1">Uncharacterized protein</fullName>
    </submittedName>
</protein>
<reference evidence="1" key="1">
    <citation type="journal article" date="2015" name="MBio">
        <title>Eco-Evolutionary Dynamics of Episomes among Ecologically Cohesive Bacterial Populations.</title>
        <authorList>
            <person name="Xue H."/>
            <person name="Cordero O.X."/>
            <person name="Camas F.M."/>
            <person name="Trimble W."/>
            <person name="Meyer F."/>
            <person name="Guglielmini J."/>
            <person name="Rocha E.P."/>
            <person name="Polz M.F."/>
        </authorList>
    </citation>
    <scope>NUCLEOTIDE SEQUENCE</scope>
    <source>
        <strain evidence="2">1F_263</strain>
        <strain evidence="1">1F_279</strain>
    </source>
</reference>
<organism evidence="1">
    <name type="scientific">Vibrio tasmaniensis</name>
    <dbReference type="NCBI Taxonomy" id="212663"/>
    <lineage>
        <taxon>Bacteria</taxon>
        <taxon>Pseudomonadati</taxon>
        <taxon>Pseudomonadota</taxon>
        <taxon>Gammaproteobacteria</taxon>
        <taxon>Vibrionales</taxon>
        <taxon>Vibrionaceae</taxon>
        <taxon>Vibrio</taxon>
    </lineage>
</organism>
<accession>A0A0H3ZKD0</accession>
<dbReference type="EMBL" id="KP795510">
    <property type="protein sequence ID" value="AKN36745.1"/>
    <property type="molecule type" value="Genomic_DNA"/>
</dbReference>
<reference evidence="2" key="2">
    <citation type="submission" date="2016-11" db="EMBL/GenBank/DDBJ databases">
        <authorList>
            <person name="Xue H."/>
            <person name="Cordero O.X."/>
            <person name="Camas F."/>
            <person name="Trimble W."/>
            <person name="Meyer F."/>
            <person name="Polz M.F."/>
        </authorList>
    </citation>
    <scope>NUCLEOTIDE SEQUENCE</scope>
    <source>
        <strain evidence="2">1F_263</strain>
    </source>
</reference>
<proteinExistence type="predicted"/>
<dbReference type="EMBL" id="KP795487">
    <property type="protein sequence ID" value="AKN36390.1"/>
    <property type="molecule type" value="Genomic_DNA"/>
</dbReference>